<evidence type="ECO:0000256" key="1">
    <source>
        <dbReference type="SAM" id="MobiDB-lite"/>
    </source>
</evidence>
<feature type="region of interest" description="Disordered" evidence="1">
    <location>
        <begin position="102"/>
        <end position="121"/>
    </location>
</feature>
<dbReference type="PANTHER" id="PTHR36713">
    <property type="entry name" value="OS09G0344700 PROTEIN"/>
    <property type="match status" value="1"/>
</dbReference>
<proteinExistence type="predicted"/>
<accession>A0A484MGH4</accession>
<evidence type="ECO:0000313" key="3">
    <source>
        <dbReference type="EMBL" id="VFQ87912.1"/>
    </source>
</evidence>
<keyword evidence="4" id="KW-1185">Reference proteome</keyword>
<dbReference type="Proteomes" id="UP000595140">
    <property type="component" value="Unassembled WGS sequence"/>
</dbReference>
<dbReference type="AlphaFoldDB" id="A0A484MGH4"/>
<feature type="region of interest" description="Disordered" evidence="1">
    <location>
        <begin position="44"/>
        <end position="63"/>
    </location>
</feature>
<feature type="region of interest" description="Disordered" evidence="1">
    <location>
        <begin position="134"/>
        <end position="170"/>
    </location>
</feature>
<evidence type="ECO:0000313" key="4">
    <source>
        <dbReference type="Proteomes" id="UP000595140"/>
    </source>
</evidence>
<dbReference type="OrthoDB" id="773986at2759"/>
<dbReference type="EMBL" id="OOIL02003414">
    <property type="protein sequence ID" value="VFQ87912.1"/>
    <property type="molecule type" value="Genomic_DNA"/>
</dbReference>
<dbReference type="PANTHER" id="PTHR36713:SF1">
    <property type="entry name" value="OS09G0344700 PROTEIN"/>
    <property type="match status" value="1"/>
</dbReference>
<protein>
    <submittedName>
        <fullName evidence="3">Uncharacterized protein</fullName>
    </submittedName>
</protein>
<gene>
    <name evidence="2" type="ORF">CCAM_LOCUS29671</name>
    <name evidence="3" type="ORF">CCAM_LOCUS29688</name>
</gene>
<sequence length="170" mass="17639">MEEGFLDKIRPPRLEDAGLEDCALPLESIKEAFLKAAIAVRSSAISPSDDDADGSCVDDPWPVAADSSDSLLGIADGIGGSTDSCVTEKRTEAAGDEVVVVGAGEKEEKSDALVAPGVPEGGQACIDSLKGLSIGENAKNSSTNRDDDGDDDDQLEDQKTEKPTLVEDCV</sequence>
<dbReference type="EMBL" id="OOIL02003414">
    <property type="protein sequence ID" value="VFQ87895.1"/>
    <property type="molecule type" value="Genomic_DNA"/>
</dbReference>
<reference evidence="3 4" key="1">
    <citation type="submission" date="2018-04" db="EMBL/GenBank/DDBJ databases">
        <authorList>
            <person name="Vogel A."/>
        </authorList>
    </citation>
    <scope>NUCLEOTIDE SEQUENCE [LARGE SCALE GENOMIC DNA]</scope>
</reference>
<feature type="compositionally biased region" description="Basic and acidic residues" evidence="1">
    <location>
        <begin position="156"/>
        <end position="170"/>
    </location>
</feature>
<name>A0A484MGH4_9ASTE</name>
<evidence type="ECO:0000313" key="2">
    <source>
        <dbReference type="EMBL" id="VFQ87895.1"/>
    </source>
</evidence>
<organism evidence="3 4">
    <name type="scientific">Cuscuta campestris</name>
    <dbReference type="NCBI Taxonomy" id="132261"/>
    <lineage>
        <taxon>Eukaryota</taxon>
        <taxon>Viridiplantae</taxon>
        <taxon>Streptophyta</taxon>
        <taxon>Embryophyta</taxon>
        <taxon>Tracheophyta</taxon>
        <taxon>Spermatophyta</taxon>
        <taxon>Magnoliopsida</taxon>
        <taxon>eudicotyledons</taxon>
        <taxon>Gunneridae</taxon>
        <taxon>Pentapetalae</taxon>
        <taxon>asterids</taxon>
        <taxon>lamiids</taxon>
        <taxon>Solanales</taxon>
        <taxon>Convolvulaceae</taxon>
        <taxon>Cuscuteae</taxon>
        <taxon>Cuscuta</taxon>
        <taxon>Cuscuta subgen. Grammica</taxon>
        <taxon>Cuscuta sect. Cleistogrammica</taxon>
    </lineage>
</organism>